<reference evidence="2 3" key="1">
    <citation type="submission" date="2024-03" db="EMBL/GenBank/DDBJ databases">
        <title>Genome-scale model development and genomic sequencing of the oleaginous clade Lipomyces.</title>
        <authorList>
            <consortium name="Lawrence Berkeley National Laboratory"/>
            <person name="Czajka J.J."/>
            <person name="Han Y."/>
            <person name="Kim J."/>
            <person name="Mondo S.J."/>
            <person name="Hofstad B.A."/>
            <person name="Robles A."/>
            <person name="Haridas S."/>
            <person name="Riley R."/>
            <person name="LaButti K."/>
            <person name="Pangilinan J."/>
            <person name="Andreopoulos W."/>
            <person name="Lipzen A."/>
            <person name="Yan J."/>
            <person name="Wang M."/>
            <person name="Ng V."/>
            <person name="Grigoriev I.V."/>
            <person name="Spatafora J.W."/>
            <person name="Magnuson J.K."/>
            <person name="Baker S.E."/>
            <person name="Pomraning K.R."/>
        </authorList>
    </citation>
    <scope>NUCLEOTIDE SEQUENCE [LARGE SCALE GENOMIC DNA]</scope>
    <source>
        <strain evidence="2 3">Phaff 52-87</strain>
    </source>
</reference>
<evidence type="ECO:0000313" key="3">
    <source>
        <dbReference type="Proteomes" id="UP001498771"/>
    </source>
</evidence>
<organism evidence="2 3">
    <name type="scientific">Myxozyma melibiosi</name>
    <dbReference type="NCBI Taxonomy" id="54550"/>
    <lineage>
        <taxon>Eukaryota</taxon>
        <taxon>Fungi</taxon>
        <taxon>Dikarya</taxon>
        <taxon>Ascomycota</taxon>
        <taxon>Saccharomycotina</taxon>
        <taxon>Lipomycetes</taxon>
        <taxon>Lipomycetales</taxon>
        <taxon>Lipomycetaceae</taxon>
        <taxon>Myxozyma</taxon>
    </lineage>
</organism>
<accession>A0ABR1EZ65</accession>
<keyword evidence="3" id="KW-1185">Reference proteome</keyword>
<evidence type="ECO:0000256" key="1">
    <source>
        <dbReference type="SAM" id="MobiDB-lite"/>
    </source>
</evidence>
<dbReference type="RefSeq" id="XP_064765919.1">
    <property type="nucleotide sequence ID" value="XM_064913573.1"/>
</dbReference>
<feature type="region of interest" description="Disordered" evidence="1">
    <location>
        <begin position="125"/>
        <end position="148"/>
    </location>
</feature>
<dbReference type="EMBL" id="JBBJBU010000014">
    <property type="protein sequence ID" value="KAK7202886.1"/>
    <property type="molecule type" value="Genomic_DNA"/>
</dbReference>
<gene>
    <name evidence="2" type="ORF">BZA70DRAFT_284230</name>
</gene>
<comment type="caution">
    <text evidence="2">The sequence shown here is derived from an EMBL/GenBank/DDBJ whole genome shotgun (WGS) entry which is preliminary data.</text>
</comment>
<feature type="region of interest" description="Disordered" evidence="1">
    <location>
        <begin position="32"/>
        <end position="51"/>
    </location>
</feature>
<protein>
    <submittedName>
        <fullName evidence="2">Uncharacterized protein</fullName>
    </submittedName>
</protein>
<proteinExistence type="predicted"/>
<name>A0ABR1EZ65_9ASCO</name>
<feature type="compositionally biased region" description="Low complexity" evidence="1">
    <location>
        <begin position="33"/>
        <end position="51"/>
    </location>
</feature>
<evidence type="ECO:0000313" key="2">
    <source>
        <dbReference type="EMBL" id="KAK7202886.1"/>
    </source>
</evidence>
<dbReference type="Proteomes" id="UP001498771">
    <property type="component" value="Unassembled WGS sequence"/>
</dbReference>
<sequence>MTSSPRVSILAPVALPASVLSYALSMVNRSGKSASSPSSATATPSPSVSSPISNDTLALVELPFAADSKARYAKNGHNLLSLALSEADPELSRQLYIHALTYLLRALPDDLARVEALELSLSLPDSLSDSSTTVLPPSADCQTSNSTDESSTKVEEAIVHIVRALTSCLCLSLPIVVELLRRMADKEREYKFTEKCFAVGSSAIDRLSSSPLGVRVLNLGIGVIGAAGRGVVEGLTVVKAKNRFY</sequence>
<dbReference type="GeneID" id="90039085"/>
<feature type="compositionally biased region" description="Low complexity" evidence="1">
    <location>
        <begin position="125"/>
        <end position="138"/>
    </location>
</feature>